<evidence type="ECO:0000313" key="2">
    <source>
        <dbReference type="WBParaSite" id="PS1159_v2.g3116.t1"/>
    </source>
</evidence>
<evidence type="ECO:0000313" key="1">
    <source>
        <dbReference type="Proteomes" id="UP000887580"/>
    </source>
</evidence>
<protein>
    <submittedName>
        <fullName evidence="2">J domain-containing protein</fullName>
    </submittedName>
</protein>
<organism evidence="1 2">
    <name type="scientific">Panagrolaimus sp. PS1159</name>
    <dbReference type="NCBI Taxonomy" id="55785"/>
    <lineage>
        <taxon>Eukaryota</taxon>
        <taxon>Metazoa</taxon>
        <taxon>Ecdysozoa</taxon>
        <taxon>Nematoda</taxon>
        <taxon>Chromadorea</taxon>
        <taxon>Rhabditida</taxon>
        <taxon>Tylenchina</taxon>
        <taxon>Panagrolaimomorpha</taxon>
        <taxon>Panagrolaimoidea</taxon>
        <taxon>Panagrolaimidae</taxon>
        <taxon>Panagrolaimus</taxon>
    </lineage>
</organism>
<name>A0AC35G9R3_9BILA</name>
<dbReference type="Proteomes" id="UP000887580">
    <property type="component" value="Unplaced"/>
</dbReference>
<dbReference type="WBParaSite" id="PS1159_v2.g3116.t1">
    <property type="protein sequence ID" value="PS1159_v2.g3116.t1"/>
    <property type="gene ID" value="PS1159_v2.g3116"/>
</dbReference>
<reference evidence="2" key="1">
    <citation type="submission" date="2022-11" db="UniProtKB">
        <authorList>
            <consortium name="WormBaseParasite"/>
        </authorList>
    </citation>
    <scope>IDENTIFICATION</scope>
</reference>
<proteinExistence type="predicted"/>
<sequence length="2481" mass="283432">MFQMTAKDDFLKNNQRSFSSDPSDKDNEIQYSNLHLNQNSRCHILIPVQSYKKQSNDKYFDPTPSDINKIKERPQPKNKYSNFSNFNEVKEETKKCWNKSTSPNTKNSTISLHIAAYESYIIVPFDSFGDNPGSIKKLKDAKQIFTDSPFVIPKNSFEFLRQQNDKVPNPELSQFKSSQQLLNPNEESNNARREWFNTKMTTTFNPNNRDIACFLVWKHSWKGKYKRIFSIGTLAITTYNPQTLEITNQWAYSDFVGANYQSTPTRQNDNDSYFLIHFKKKNKTENMKFSSEYAQDILTLMFENETKFTGRHIERLRYRSFKEGWTDKRTDVILQVGAATLFQLNQQGVVVAKYHFKDIKEIAKVSDCPGGFVIAVGDKLRRHLFASQSHDKIIGEIRQNAGENLGIFIQMSKEDITLDDFRLTRLGLNSKDELLTSYVEFRVQKHSQRHENPVRRIFCLSEKCLIERDIATYSPICARSLTSIVCLSRDLKDPQKFCIEYESGEQREYSSNERDLILASLIDGSRASSNYQIFVMSRNFEKNLRILPFKYLLDEDGESQLMKHIINVPPGLKRHEMIRRFNANIPYNGLTFSTPNEGFFTENKGRNIVGCLEAVLAEVYPKDESDAAFKCEAQLACLHRLFASKAGFQAFTAVSGVREKLGTLVINVLKWNHEAVDHATVEMLCSLMQPMHANYELRLEQLNKKSLLSSKEFIEHLLDLVVTHVERGTGSLVIASMLDFLTYTVCYPYSETTPGDIFDVVLECVAERGRSFYKLFLNPSMTIIKGAGLVMRAIIEESTPDVSKSMQVLSLTEGAFLTHLQLALLSTGKDLRVLTNKQLSGHLIALWIAENSAAMDLLKRCIPRGLLDYLDQKGVKPPADEADYLLVRNNLEMATNETKKSNLEMQLKSAKISIEAHLESFLNHWNLNQKIAFLERPKENDKNQKPVVLRKRRRQIKSEANWKLFSYYFIRDHAKADLIWNEKTREEFRHAIENELRILQQEIEFVEKGTLVSWNHAEFAVEYGSLADETKIGDYYLRFLLTENNADATPIHDPSHFFNTVYHRYLLSPKLQMKCLCLKAMGVAYERHAITIGSFTDSKYIVSMLEKCTNPAERDHFIFLISKLVLDKNNARELIAAGVISILVDLAILAHLHVSRATIPTMGKTAIEYSNSEGSQSREWYYHDEKGQRQGPLTFHDMKEMLSEKKITEKTEIWAEGYDRWFQLSNVPQFKWTICQETSESEISKNSSQTASTLYSLTELCVVILDILIQMCSFFPSRDESDAVIRPLPKVKKILSEPVLLYQIVPLLLTYDSQIVQRVAALLLSVMEDNQYISRLYLSGVYFFILMYNGSNILTIARFLHYTHHKQAFRSNMRAFKSDLVASSILCHILPEATIFYLDQYGPEKYAEVFLGEFENPEIIWNTDMRRNMIDKLGSHVAEFSSRLTSNVKSIYQYTPIPPIEYSQLEEELFCHYYYLRHLCDEKRFPNWPIREPEIFLRLCLEVWFEEMEKKPPSMSLEEACVQLGIPTDDESWKNAELVKKAYRKLSLQYHPDKNKSADASEIFGRINNAYLFLTSKLVQRENTGLPDLQRIVICLRSQSIIYSRYCEELSELKYAGYTSLIKTIDLESKDDKLFNEGGGGLLIAAVELCSWTLRSSALNAEQLRRESGLEALYRTFERCIDTVTRGSKESDMVVQVCTHVCYCFATAARFDACRERISEMRLIFQHICHLLKFDHLHRLAVAAAECVCSFSVCTLLQTQLFQSGVIWQLLPHLFRYDFTLDEGGVSHSEETNQQSILNKLARSSAEALACLAGFREDHPENDGVQRSLQAMLTPYVCKLMREGDNNLVLKVLNNNSENPYIIWDNGSRAELLDFVDKHRTSSIESSELFGAEFQLSAYGKELVVGDIFVRIYNLQPEFKLDEPKKVCLDLLDFLREKVEAITGFATAESKKPTLPAKPKPSQPKDENLIVDLSDLDWVDVSKNGNQLSPIEQGDMVLDALYNVLIHNPGIEIILLGQFSLIFQFLRAHQHSTIQTKTLNIISTAASNKECVSDIAASFQLGSMLVLISRLQKSINTIFQTLIALSSNGNIVKALLDYGGLLYILNVFCDPQLPTENRIHAAELLAKLQSDKLTGPRWVRYLIRYLPPIFADSIRDNSSNAIQMFDSTTESPELIWNDEIRKAIRLNIQKSVAELSTLHLRDPSAKWNAPNAEETLYQSVVEGEIIVGGVYIRLFNTNPSWTVRHPKQFATELMEKVLELMQTPSDHLEPVTTALCSLIQYNKAIADQIPAQGYLPQFCTAMTSNNSRASRTALLILNELATNDYCAESLSVQPVIKGIHICMKQQPSLIGEAAHALKFLTKKTSPELAQQFLTSKIIPYLLDLLGSSLPEVGNPGAAKAEMVDALKQVSKDLQYGQQITDILEKSTIWAQYKDQRHDLFLPASRTQAITGPTNVGVAGYLTNSMFSPPPSERDKPPERNP</sequence>
<accession>A0AC35G9R3</accession>